<protein>
    <submittedName>
        <fullName evidence="4">Glutamine--fructose-6-phosphate transaminase</fullName>
    </submittedName>
</protein>
<dbReference type="Gene3D" id="3.40.50.10490">
    <property type="entry name" value="Glucose-6-phosphate isomerase like protein, domain 1"/>
    <property type="match status" value="2"/>
</dbReference>
<dbReference type="OrthoDB" id="9761808at2"/>
<dbReference type="InterPro" id="IPR035466">
    <property type="entry name" value="GlmS/AgaS_SIS"/>
</dbReference>
<dbReference type="RefSeq" id="WP_130344094.1">
    <property type="nucleotide sequence ID" value="NZ_SGWQ01000003.1"/>
</dbReference>
<evidence type="ECO:0000313" key="5">
    <source>
        <dbReference type="Proteomes" id="UP000294257"/>
    </source>
</evidence>
<dbReference type="GO" id="GO:0042558">
    <property type="term" value="P:pteridine-containing compound metabolic process"/>
    <property type="evidence" value="ECO:0007669"/>
    <property type="project" value="InterPro"/>
</dbReference>
<dbReference type="CDD" id="cd05009">
    <property type="entry name" value="SIS_GlmS_GlmD_2"/>
    <property type="match status" value="1"/>
</dbReference>
<feature type="domain" description="Pterin-binding" evidence="2">
    <location>
        <begin position="243"/>
        <end position="347"/>
    </location>
</feature>
<dbReference type="Proteomes" id="UP000294257">
    <property type="component" value="Unassembled WGS sequence"/>
</dbReference>
<dbReference type="InterPro" id="IPR046348">
    <property type="entry name" value="SIS_dom_sf"/>
</dbReference>
<dbReference type="InterPro" id="IPR001347">
    <property type="entry name" value="SIS_dom"/>
</dbReference>
<reference evidence="4 5" key="1">
    <citation type="submission" date="2019-02" db="EMBL/GenBank/DDBJ databases">
        <title>Genomic Encyclopedia of Type Strains, Phase IV (KMG-IV): sequencing the most valuable type-strain genomes for metagenomic binning, comparative biology and taxonomic classification.</title>
        <authorList>
            <person name="Goeker M."/>
        </authorList>
    </citation>
    <scope>NUCLEOTIDE SEQUENCE [LARGE SCALE GENOMIC DNA]</scope>
    <source>
        <strain evidence="4 5">DSM 101727</strain>
    </source>
</reference>
<sequence length="347" mass="36089">MTDRTAGARMNAEIADQPRVLAELTARRAEIADVAAVVARRRPRFVLLAARGSSDHAALYAKYLIEILLNLPAGLASPSTITLYDARPSLDDVLFVTASQSGGSPDLVAATESARRCGALTVAVTNTPGSPLVSAAELSIDIGAGEEQAVAATKTYTATLLALYLLVDAVRGGTGEYALPLGELAQSTLDTSADVVREAAARYRFAERMVTTGRGYSLATASEAALKLAETSYLSARAYSGADLLHGPVAAVDEETAVLAVTSAGRGGAAMREVLETVSERGADVLAVGSAAADMPAGLRVDVPRTEEEVAPVLEVLPLQRLAYELALARGADPDRPRGLSKVTKTR</sequence>
<dbReference type="AlphaFoldDB" id="A0A4Q7KZJ8"/>
<gene>
    <name evidence="4" type="ORF">EV193_103462</name>
</gene>
<comment type="caution">
    <text evidence="4">The sequence shown here is derived from an EMBL/GenBank/DDBJ whole genome shotgun (WGS) entry which is preliminary data.</text>
</comment>
<name>A0A4Q7KZJ8_9PSEU</name>
<feature type="domain" description="SIS" evidence="3">
    <location>
        <begin position="34"/>
        <end position="176"/>
    </location>
</feature>
<dbReference type="GO" id="GO:1901135">
    <property type="term" value="P:carbohydrate derivative metabolic process"/>
    <property type="evidence" value="ECO:0007669"/>
    <property type="project" value="InterPro"/>
</dbReference>
<dbReference type="PANTHER" id="PTHR10937">
    <property type="entry name" value="GLUCOSAMINE--FRUCTOSE-6-PHOSPHATE AMINOTRANSFERASE, ISOMERIZING"/>
    <property type="match status" value="1"/>
</dbReference>
<feature type="domain" description="SIS" evidence="3">
    <location>
        <begin position="199"/>
        <end position="337"/>
    </location>
</feature>
<dbReference type="InterPro" id="IPR000489">
    <property type="entry name" value="Pterin-binding_dom"/>
</dbReference>
<evidence type="ECO:0000259" key="2">
    <source>
        <dbReference type="PROSITE" id="PS50972"/>
    </source>
</evidence>
<evidence type="ECO:0000259" key="3">
    <source>
        <dbReference type="PROSITE" id="PS51464"/>
    </source>
</evidence>
<dbReference type="CDD" id="cd05008">
    <property type="entry name" value="SIS_GlmS_GlmD_1"/>
    <property type="match status" value="1"/>
</dbReference>
<evidence type="ECO:0000313" key="4">
    <source>
        <dbReference type="EMBL" id="RZS41142.1"/>
    </source>
</evidence>
<keyword evidence="1" id="KW-0677">Repeat</keyword>
<dbReference type="GO" id="GO:0097367">
    <property type="term" value="F:carbohydrate derivative binding"/>
    <property type="evidence" value="ECO:0007669"/>
    <property type="project" value="InterPro"/>
</dbReference>
<keyword evidence="5" id="KW-1185">Reference proteome</keyword>
<evidence type="ECO:0000256" key="1">
    <source>
        <dbReference type="ARBA" id="ARBA00022737"/>
    </source>
</evidence>
<dbReference type="PROSITE" id="PS50972">
    <property type="entry name" value="PTERIN_BINDING"/>
    <property type="match status" value="1"/>
</dbReference>
<dbReference type="InterPro" id="IPR035490">
    <property type="entry name" value="GlmS/FrlB_SIS"/>
</dbReference>
<proteinExistence type="predicted"/>
<accession>A0A4Q7KZJ8</accession>
<dbReference type="PROSITE" id="PS51464">
    <property type="entry name" value="SIS"/>
    <property type="match status" value="2"/>
</dbReference>
<dbReference type="SUPFAM" id="SSF53697">
    <property type="entry name" value="SIS domain"/>
    <property type="match status" value="1"/>
</dbReference>
<dbReference type="EMBL" id="SGWQ01000003">
    <property type="protein sequence ID" value="RZS41142.1"/>
    <property type="molecule type" value="Genomic_DNA"/>
</dbReference>
<dbReference type="Pfam" id="PF01380">
    <property type="entry name" value="SIS"/>
    <property type="match status" value="2"/>
</dbReference>
<dbReference type="PANTHER" id="PTHR10937:SF8">
    <property type="entry name" value="AMINOTRANSFERASE-RELATED"/>
    <property type="match status" value="1"/>
</dbReference>
<organism evidence="4 5">
    <name type="scientific">Herbihabitans rhizosphaerae</name>
    <dbReference type="NCBI Taxonomy" id="1872711"/>
    <lineage>
        <taxon>Bacteria</taxon>
        <taxon>Bacillati</taxon>
        <taxon>Actinomycetota</taxon>
        <taxon>Actinomycetes</taxon>
        <taxon>Pseudonocardiales</taxon>
        <taxon>Pseudonocardiaceae</taxon>
        <taxon>Herbihabitans</taxon>
    </lineage>
</organism>